<sequence>MEKSILVCVSYGKNAEKLIQKGKYLADKIGVACYVLSIENKEYDSKDFTMAEHKKFFEDLASQYQCEFLWKTKGSKRISDIIAKTAEEFKISQVVMGQPPISKWEVITKGSIIHELLHCLVDVDLHIVAMKKENVQNEEELFQRGINAYIVASGEQYELVTDRPNEFLLEGIYFQSVATEFTNGVFKSQKNGKEILVRIHDGKADYAHLGLLKEEEEK</sequence>
<reference evidence="1" key="1">
    <citation type="submission" date="2016-02" db="EMBL/GenBank/DDBJ databases">
        <title>Genome sequence of Bacillus trypoxylicola KCTC 13244(T).</title>
        <authorList>
            <person name="Jeong H."/>
            <person name="Park S.-H."/>
            <person name="Choi S.-K."/>
        </authorList>
    </citation>
    <scope>NUCLEOTIDE SEQUENCE [LARGE SCALE GENOMIC DNA]</scope>
    <source>
        <strain evidence="1">KCTC 13244</strain>
    </source>
</reference>
<evidence type="ECO:0000313" key="1">
    <source>
        <dbReference type="EMBL" id="KYG30408.1"/>
    </source>
</evidence>
<dbReference type="InterPro" id="IPR014729">
    <property type="entry name" value="Rossmann-like_a/b/a_fold"/>
</dbReference>
<comment type="caution">
    <text evidence="1">The sequence shown here is derived from an EMBL/GenBank/DDBJ whole genome shotgun (WGS) entry which is preliminary data.</text>
</comment>
<evidence type="ECO:0008006" key="3">
    <source>
        <dbReference type="Google" id="ProtNLM"/>
    </source>
</evidence>
<dbReference type="Proteomes" id="UP000075806">
    <property type="component" value="Unassembled WGS sequence"/>
</dbReference>
<protein>
    <recommendedName>
        <fullName evidence="3">Histidine kinase</fullName>
    </recommendedName>
</protein>
<proteinExistence type="predicted"/>
<dbReference type="InterPro" id="IPR052023">
    <property type="entry name" value="Histidine_kinase_KdpD"/>
</dbReference>
<dbReference type="OrthoDB" id="9806130at2"/>
<dbReference type="STRING" id="519424.AZF04_19790"/>
<dbReference type="PANTHER" id="PTHR45569">
    <property type="entry name" value="SENSOR PROTEIN KDPD"/>
    <property type="match status" value="1"/>
</dbReference>
<dbReference type="EMBL" id="LTAO01000020">
    <property type="protein sequence ID" value="KYG30408.1"/>
    <property type="molecule type" value="Genomic_DNA"/>
</dbReference>
<evidence type="ECO:0000313" key="2">
    <source>
        <dbReference type="Proteomes" id="UP000075806"/>
    </source>
</evidence>
<accession>A0A161Q366</accession>
<gene>
    <name evidence="1" type="ORF">AZF04_19790</name>
</gene>
<name>A0A161Q366_9BACI</name>
<keyword evidence="2" id="KW-1185">Reference proteome</keyword>
<organism evidence="1 2">
    <name type="scientific">Alkalihalobacillus trypoxylicola</name>
    <dbReference type="NCBI Taxonomy" id="519424"/>
    <lineage>
        <taxon>Bacteria</taxon>
        <taxon>Bacillati</taxon>
        <taxon>Bacillota</taxon>
        <taxon>Bacilli</taxon>
        <taxon>Bacillales</taxon>
        <taxon>Bacillaceae</taxon>
        <taxon>Alkalihalobacillus</taxon>
    </lineage>
</organism>
<dbReference type="SUPFAM" id="SSF52402">
    <property type="entry name" value="Adenine nucleotide alpha hydrolases-like"/>
    <property type="match status" value="1"/>
</dbReference>
<dbReference type="AlphaFoldDB" id="A0A161Q366"/>
<dbReference type="RefSeq" id="WP_045483821.1">
    <property type="nucleotide sequence ID" value="NZ_LTAO01000020.1"/>
</dbReference>
<dbReference type="Gene3D" id="3.40.50.620">
    <property type="entry name" value="HUPs"/>
    <property type="match status" value="1"/>
</dbReference>
<dbReference type="GO" id="GO:0005886">
    <property type="term" value="C:plasma membrane"/>
    <property type="evidence" value="ECO:0007669"/>
    <property type="project" value="TreeGrafter"/>
</dbReference>
<dbReference type="PANTHER" id="PTHR45569:SF1">
    <property type="entry name" value="SENSOR PROTEIN KDPD"/>
    <property type="match status" value="1"/>
</dbReference>
<dbReference type="GO" id="GO:0000155">
    <property type="term" value="F:phosphorelay sensor kinase activity"/>
    <property type="evidence" value="ECO:0007669"/>
    <property type="project" value="TreeGrafter"/>
</dbReference>